<feature type="compositionally biased region" description="Acidic residues" evidence="1">
    <location>
        <begin position="39"/>
        <end position="51"/>
    </location>
</feature>
<feature type="compositionally biased region" description="Acidic residues" evidence="1">
    <location>
        <begin position="14"/>
        <end position="31"/>
    </location>
</feature>
<evidence type="ECO:0000259" key="2">
    <source>
        <dbReference type="PROSITE" id="PS50897"/>
    </source>
</evidence>
<dbReference type="SMART" id="SM00757">
    <property type="entry name" value="CRA"/>
    <property type="match status" value="1"/>
</dbReference>
<dbReference type="InterPro" id="IPR006594">
    <property type="entry name" value="LisH"/>
</dbReference>
<dbReference type="Pfam" id="PF10607">
    <property type="entry name" value="CTLH"/>
    <property type="match status" value="1"/>
</dbReference>
<dbReference type="SMART" id="SM00667">
    <property type="entry name" value="LisH"/>
    <property type="match status" value="1"/>
</dbReference>
<dbReference type="EMBL" id="GL379787">
    <property type="protein sequence ID" value="EGT31192.1"/>
    <property type="molecule type" value="Genomic_DNA"/>
</dbReference>
<dbReference type="InterPro" id="IPR006595">
    <property type="entry name" value="CTLH_C"/>
</dbReference>
<dbReference type="PANTHER" id="PTHR12864">
    <property type="entry name" value="RAN BINDING PROTEIN 9-RELATED"/>
    <property type="match status" value="1"/>
</dbReference>
<name>G0M991_CAEBE</name>
<dbReference type="SMART" id="SM00668">
    <property type="entry name" value="CTLH"/>
    <property type="match status" value="1"/>
</dbReference>
<feature type="compositionally biased region" description="Basic residues" evidence="1">
    <location>
        <begin position="1"/>
        <end position="10"/>
    </location>
</feature>
<feature type="region of interest" description="Disordered" evidence="1">
    <location>
        <begin position="1"/>
        <end position="76"/>
    </location>
</feature>
<protein>
    <recommendedName>
        <fullName evidence="2">CTLH domain-containing protein</fullName>
    </recommendedName>
</protein>
<dbReference type="eggNOG" id="KOG2659">
    <property type="taxonomic scope" value="Eukaryota"/>
</dbReference>
<organism evidence="4">
    <name type="scientific">Caenorhabditis brenneri</name>
    <name type="common">Nematode worm</name>
    <dbReference type="NCBI Taxonomy" id="135651"/>
    <lineage>
        <taxon>Eukaryota</taxon>
        <taxon>Metazoa</taxon>
        <taxon>Ecdysozoa</taxon>
        <taxon>Nematoda</taxon>
        <taxon>Chromadorea</taxon>
        <taxon>Rhabditida</taxon>
        <taxon>Rhabditina</taxon>
        <taxon>Rhabditomorpha</taxon>
        <taxon>Rhabditoidea</taxon>
        <taxon>Rhabditidae</taxon>
        <taxon>Peloderinae</taxon>
        <taxon>Caenorhabditis</taxon>
    </lineage>
</organism>
<dbReference type="InterPro" id="IPR024964">
    <property type="entry name" value="CTLH/CRA"/>
</dbReference>
<reference evidence="4" key="1">
    <citation type="submission" date="2011-07" db="EMBL/GenBank/DDBJ databases">
        <authorList>
            <consortium name="Caenorhabditis brenneri Sequencing and Analysis Consortium"/>
            <person name="Wilson R.K."/>
        </authorList>
    </citation>
    <scope>NUCLEOTIDE SEQUENCE [LARGE SCALE GENOMIC DNA]</scope>
    <source>
        <strain evidence="4">PB2801</strain>
    </source>
</reference>
<sequence>MFRMGDRRHRQQMDVDDIGMDDSSSGEEDVDRDERVDVVDMDSPFEEDPEEDRNGNASDAQSFDGDGGSENGEDADDALTWDTMSEASEKEVQPADDEWYPLTARAKQLPNFGLPTTTTNLDNQLVALIQKYPTRFKTPSPPTPHHHLPFFRRVALNPPSQSASRSTSPFGSQQGSEDFDFADFDGVMRPEPTRRELAKLVLDYFLHNGHAEVIPTFCKEMNIPLPQQEIEEMNERNEIRDLICEGKIEEAIARIPPIIMESEDVNFVIRQQHIIEMIRAGQTTEPVLYFRKYMMEADGSRPSDDKMQKLERVFALMVFDKEDVTEFHVHFDQKEREATAKLVNSAILAEKGKSKSSQIELLAKTMVYTQYEQTVKHPNHVKDTTKTWCEKFFATPFG</sequence>
<evidence type="ECO:0000313" key="3">
    <source>
        <dbReference type="EMBL" id="EGT31192.1"/>
    </source>
</evidence>
<feature type="domain" description="CTLH" evidence="2">
    <location>
        <begin position="232"/>
        <end position="285"/>
    </location>
</feature>
<dbReference type="InterPro" id="IPR050618">
    <property type="entry name" value="Ubq-SigPath_Reg"/>
</dbReference>
<gene>
    <name evidence="3" type="ORF">CAEBREN_14978</name>
</gene>
<dbReference type="PROSITE" id="PS50897">
    <property type="entry name" value="CTLH"/>
    <property type="match status" value="1"/>
</dbReference>
<proteinExistence type="predicted"/>
<dbReference type="OrthoDB" id="2415936at2759"/>
<keyword evidence="4" id="KW-1185">Reference proteome</keyword>
<dbReference type="Proteomes" id="UP000008068">
    <property type="component" value="Unassembled WGS sequence"/>
</dbReference>
<dbReference type="InParanoid" id="G0M991"/>
<dbReference type="AlphaFoldDB" id="G0M991"/>
<accession>G0M991</accession>
<dbReference type="FunCoup" id="G0M991">
    <property type="interactions" value="386"/>
</dbReference>
<evidence type="ECO:0000313" key="4">
    <source>
        <dbReference type="Proteomes" id="UP000008068"/>
    </source>
</evidence>
<dbReference type="STRING" id="135651.G0M991"/>
<evidence type="ECO:0000256" key="1">
    <source>
        <dbReference type="SAM" id="MobiDB-lite"/>
    </source>
</evidence>
<dbReference type="HOGENOM" id="CLU_058295_0_0_1"/>
<dbReference type="InterPro" id="IPR013144">
    <property type="entry name" value="CRA_dom"/>
</dbReference>
<dbReference type="OMA" id="HIIEMIR"/>
<dbReference type="PROSITE" id="PS50896">
    <property type="entry name" value="LISH"/>
    <property type="match status" value="1"/>
</dbReference>